<feature type="transmembrane region" description="Helical" evidence="8">
    <location>
        <begin position="87"/>
        <end position="107"/>
    </location>
</feature>
<accession>A0A0R2X9J0</accession>
<proteinExistence type="inferred from homology"/>
<dbReference type="PANTHER" id="PTHR30252">
    <property type="entry name" value="INNER MEMBRANE PEPTIDE TRANSPORTER"/>
    <property type="match status" value="1"/>
</dbReference>
<dbReference type="InterPro" id="IPR051605">
    <property type="entry name" value="CstA"/>
</dbReference>
<feature type="transmembrane region" description="Helical" evidence="8">
    <location>
        <begin position="291"/>
        <end position="308"/>
    </location>
</feature>
<protein>
    <submittedName>
        <fullName evidence="10">Carbon starvation protein A</fullName>
    </submittedName>
</protein>
<feature type="transmembrane region" description="Helical" evidence="8">
    <location>
        <begin position="368"/>
        <end position="390"/>
    </location>
</feature>
<dbReference type="EMBL" id="LIDN01000228">
    <property type="protein sequence ID" value="KRP32605.1"/>
    <property type="molecule type" value="Genomic_DNA"/>
</dbReference>
<dbReference type="Proteomes" id="UP000051220">
    <property type="component" value="Unassembled WGS sequence"/>
</dbReference>
<feature type="transmembrane region" description="Helical" evidence="8">
    <location>
        <begin position="328"/>
        <end position="348"/>
    </location>
</feature>
<feature type="transmembrane region" description="Helical" evidence="8">
    <location>
        <begin position="573"/>
        <end position="594"/>
    </location>
</feature>
<keyword evidence="6 8" id="KW-1133">Transmembrane helix</keyword>
<reference evidence="10 11" key="1">
    <citation type="submission" date="2015-10" db="EMBL/GenBank/DDBJ databases">
        <title>Metagenome-Assembled Genomes uncover a global brackish microbiome.</title>
        <authorList>
            <person name="Hugerth L.W."/>
            <person name="Larsson J."/>
            <person name="Alneberg J."/>
            <person name="Lindh M.V."/>
            <person name="Legrand C."/>
            <person name="Pinhassi J."/>
            <person name="Andersson A.F."/>
        </authorList>
    </citation>
    <scope>NUCLEOTIDE SEQUENCE [LARGE SCALE GENOMIC DNA]</scope>
    <source>
        <strain evidence="10">BACL9 MAG-120924-bin69</strain>
    </source>
</reference>
<feature type="domain" description="CstA N-terminal" evidence="9">
    <location>
        <begin position="36"/>
        <end position="591"/>
    </location>
</feature>
<keyword evidence="7 8" id="KW-0472">Membrane</keyword>
<comment type="similarity">
    <text evidence="2">Belongs to the peptide transporter carbon starvation (CstA) (TC 2.A.114) family.</text>
</comment>
<feature type="transmembrane region" description="Helical" evidence="8">
    <location>
        <begin position="192"/>
        <end position="210"/>
    </location>
</feature>
<feature type="transmembrane region" description="Helical" evidence="8">
    <location>
        <begin position="259"/>
        <end position="279"/>
    </location>
</feature>
<feature type="transmembrane region" description="Helical" evidence="8">
    <location>
        <begin position="12"/>
        <end position="31"/>
    </location>
</feature>
<keyword evidence="4" id="KW-1003">Cell membrane</keyword>
<feature type="transmembrane region" description="Helical" evidence="8">
    <location>
        <begin position="222"/>
        <end position="239"/>
    </location>
</feature>
<comment type="caution">
    <text evidence="10">The sequence shown here is derived from an EMBL/GenBank/DDBJ whole genome shotgun (WGS) entry which is preliminary data.</text>
</comment>
<name>A0A0R2X9J0_9BACT</name>
<evidence type="ECO:0000256" key="2">
    <source>
        <dbReference type="ARBA" id="ARBA00007755"/>
    </source>
</evidence>
<gene>
    <name evidence="10" type="ORF">ABS33_06190</name>
</gene>
<organism evidence="10 11">
    <name type="scientific">Verrucomicrobia subdivision 6 bacterium BACL9 MAG-120924-bin69</name>
    <dbReference type="NCBI Taxonomy" id="1655635"/>
    <lineage>
        <taxon>Bacteria</taxon>
        <taxon>Pseudomonadati</taxon>
        <taxon>Verrucomicrobiota</taxon>
        <taxon>Verrucomicrobiia</taxon>
        <taxon>Verrucomicrobiales</taxon>
        <taxon>Verrucomicrobia subdivision 6</taxon>
    </lineage>
</organism>
<feature type="transmembrane region" description="Helical" evidence="8">
    <location>
        <begin position="541"/>
        <end position="566"/>
    </location>
</feature>
<feature type="transmembrane region" description="Helical" evidence="8">
    <location>
        <begin position="37"/>
        <end position="66"/>
    </location>
</feature>
<evidence type="ECO:0000256" key="7">
    <source>
        <dbReference type="ARBA" id="ARBA00023136"/>
    </source>
</evidence>
<dbReference type="AlphaFoldDB" id="A0A0R2X9J0"/>
<evidence type="ECO:0000256" key="5">
    <source>
        <dbReference type="ARBA" id="ARBA00022692"/>
    </source>
</evidence>
<evidence type="ECO:0000256" key="8">
    <source>
        <dbReference type="SAM" id="Phobius"/>
    </source>
</evidence>
<feature type="transmembrane region" description="Helical" evidence="8">
    <location>
        <begin position="621"/>
        <end position="641"/>
    </location>
</feature>
<keyword evidence="5 8" id="KW-0812">Transmembrane</keyword>
<dbReference type="GO" id="GO:0005886">
    <property type="term" value="C:plasma membrane"/>
    <property type="evidence" value="ECO:0007669"/>
    <property type="project" value="UniProtKB-SubCell"/>
</dbReference>
<dbReference type="GO" id="GO:0009267">
    <property type="term" value="P:cellular response to starvation"/>
    <property type="evidence" value="ECO:0007669"/>
    <property type="project" value="InterPro"/>
</dbReference>
<feature type="non-terminal residue" evidence="10">
    <location>
        <position position="642"/>
    </location>
</feature>
<keyword evidence="3" id="KW-0813">Transport</keyword>
<evidence type="ECO:0000256" key="4">
    <source>
        <dbReference type="ARBA" id="ARBA00022475"/>
    </source>
</evidence>
<evidence type="ECO:0000313" key="10">
    <source>
        <dbReference type="EMBL" id="KRP32605.1"/>
    </source>
</evidence>
<dbReference type="InterPro" id="IPR003706">
    <property type="entry name" value="CstA_N"/>
</dbReference>
<feature type="transmembrane region" description="Helical" evidence="8">
    <location>
        <begin position="161"/>
        <end position="186"/>
    </location>
</feature>
<feature type="transmembrane region" description="Helical" evidence="8">
    <location>
        <begin position="510"/>
        <end position="529"/>
    </location>
</feature>
<evidence type="ECO:0000259" key="9">
    <source>
        <dbReference type="Pfam" id="PF02554"/>
    </source>
</evidence>
<feature type="transmembrane region" description="Helical" evidence="8">
    <location>
        <begin position="119"/>
        <end position="141"/>
    </location>
</feature>
<dbReference type="Pfam" id="PF02554">
    <property type="entry name" value="CstA"/>
    <property type="match status" value="1"/>
</dbReference>
<dbReference type="PANTHER" id="PTHR30252:SF3">
    <property type="entry name" value="PYRUVATE_PROTON SYMPORTER BTST"/>
    <property type="match status" value="1"/>
</dbReference>
<evidence type="ECO:0000313" key="11">
    <source>
        <dbReference type="Proteomes" id="UP000051220"/>
    </source>
</evidence>
<sequence>MKRGIGFWGKVGWGLVAVAGAVALGVVALRRGEPVNALWLVVATGCVYAIGYRFHSAWLMATVLAIEPQRKTPSERLADGRDFVKTNRWVVFGHHFAAIAGPGPLVGPVLAAQFGYLPGFLWILIGAVLGGAVHDSIILWLSVRRSGKSVGQMLREEVGPVAGTLAVVGLLGIITMLMAVLALVVVRALAESPWGLFTIVLTMPLALAMGLGMRGADGTRTAWVTVLGVLGLVGCVWAGKWAAGIPFLAEMFTWEAPMLAWSIMGYGLAASILPIWLLLAPRDYLSSFLKIGTVAALGVVVAILAPQLQMPAWTRFIDGSGPVFAGPVFPFCFITIACGAVSGFHCLVASGTTPKLLASEADIRMVGYGAMITEMCVGVLALVAACAMPPGEYLAMNIRGEAAAVVEQVTSLGFPVTEKQMADLAESVGEKTMIGRTGGAPTFAVGMAQIFARSAGQTGGGGMALWYHFAIMFEALFILTTIDAGTRIGRFLVQEVLGWVWKPLGEVKSIWGSSLGSLLFVGGWGWFLIQGVMDPQGGINSLWPIFGVANQLLAVMALSLATTVLVKMGRARWAWVTLLPLSWLVVVTFSAGWMKIFSADPRLGFLAGMQRAADLGQTKLAAAQGVNAGITGFFLLLVVLVL</sequence>
<evidence type="ECO:0000256" key="6">
    <source>
        <dbReference type="ARBA" id="ARBA00022989"/>
    </source>
</evidence>
<feature type="transmembrane region" description="Helical" evidence="8">
    <location>
        <begin position="464"/>
        <end position="482"/>
    </location>
</feature>
<evidence type="ECO:0000256" key="1">
    <source>
        <dbReference type="ARBA" id="ARBA00004651"/>
    </source>
</evidence>
<comment type="subcellular location">
    <subcellularLocation>
        <location evidence="1">Cell membrane</location>
        <topology evidence="1">Multi-pass membrane protein</topology>
    </subcellularLocation>
</comment>
<evidence type="ECO:0000256" key="3">
    <source>
        <dbReference type="ARBA" id="ARBA00022448"/>
    </source>
</evidence>